<keyword evidence="8" id="KW-1185">Reference proteome</keyword>
<evidence type="ECO:0000256" key="2">
    <source>
        <dbReference type="ARBA" id="ARBA00022574"/>
    </source>
</evidence>
<dbReference type="InterPro" id="IPR056168">
    <property type="entry name" value="TPR_IF140/IFT172/WDR19"/>
</dbReference>
<dbReference type="AlphaFoldDB" id="E4XDU1"/>
<dbReference type="EMBL" id="FN653040">
    <property type="protein sequence ID" value="CBY19330.1"/>
    <property type="molecule type" value="Genomic_DNA"/>
</dbReference>
<keyword evidence="4" id="KW-0969">Cilium</keyword>
<feature type="domain" description="IF140/IFT172/WDR19 TPR" evidence="6">
    <location>
        <begin position="53"/>
        <end position="228"/>
    </location>
</feature>
<evidence type="ECO:0000313" key="7">
    <source>
        <dbReference type="EMBL" id="CBY19330.1"/>
    </source>
</evidence>
<dbReference type="Proteomes" id="UP000001307">
    <property type="component" value="Unassembled WGS sequence"/>
</dbReference>
<dbReference type="GO" id="GO:0005930">
    <property type="term" value="C:axoneme"/>
    <property type="evidence" value="ECO:0007669"/>
    <property type="project" value="TreeGrafter"/>
</dbReference>
<dbReference type="SUPFAM" id="SSF48452">
    <property type="entry name" value="TPR-like"/>
    <property type="match status" value="1"/>
</dbReference>
<dbReference type="OrthoDB" id="2186662at2759"/>
<organism evidence="7">
    <name type="scientific">Oikopleura dioica</name>
    <name type="common">Tunicate</name>
    <dbReference type="NCBI Taxonomy" id="34765"/>
    <lineage>
        <taxon>Eukaryota</taxon>
        <taxon>Metazoa</taxon>
        <taxon>Chordata</taxon>
        <taxon>Tunicata</taxon>
        <taxon>Appendicularia</taxon>
        <taxon>Copelata</taxon>
        <taxon>Oikopleuridae</taxon>
        <taxon>Oikopleura</taxon>
    </lineage>
</organism>
<dbReference type="InterPro" id="IPR011990">
    <property type="entry name" value="TPR-like_helical_dom_sf"/>
</dbReference>
<gene>
    <name evidence="7" type="ORF">GSOID_T00008340001</name>
</gene>
<accession>E4XDU1</accession>
<evidence type="ECO:0000313" key="8">
    <source>
        <dbReference type="Proteomes" id="UP000001307"/>
    </source>
</evidence>
<dbReference type="PANTHER" id="PTHR15722:SF2">
    <property type="entry name" value="INTRAFLAGELLAR TRANSPORT PROTEIN 172 HOMOLOG"/>
    <property type="match status" value="1"/>
</dbReference>
<keyword evidence="5" id="KW-0966">Cell projection</keyword>
<reference evidence="7" key="1">
    <citation type="journal article" date="2010" name="Science">
        <title>Plasticity of animal genome architecture unmasked by rapid evolution of a pelagic tunicate.</title>
        <authorList>
            <person name="Denoeud F."/>
            <person name="Henriet S."/>
            <person name="Mungpakdee S."/>
            <person name="Aury J.M."/>
            <person name="Da Silva C."/>
            <person name="Brinkmann H."/>
            <person name="Mikhaleva J."/>
            <person name="Olsen L.C."/>
            <person name="Jubin C."/>
            <person name="Canestro C."/>
            <person name="Bouquet J.M."/>
            <person name="Danks G."/>
            <person name="Poulain J."/>
            <person name="Campsteijn C."/>
            <person name="Adamski M."/>
            <person name="Cross I."/>
            <person name="Yadetie F."/>
            <person name="Muffato M."/>
            <person name="Louis A."/>
            <person name="Butcher S."/>
            <person name="Tsagkogeorga G."/>
            <person name="Konrad A."/>
            <person name="Singh S."/>
            <person name="Jensen M.F."/>
            <person name="Cong E.H."/>
            <person name="Eikeseth-Otteraa H."/>
            <person name="Noel B."/>
            <person name="Anthouard V."/>
            <person name="Porcel B.M."/>
            <person name="Kachouri-Lafond R."/>
            <person name="Nishino A."/>
            <person name="Ugolini M."/>
            <person name="Chourrout P."/>
            <person name="Nishida H."/>
            <person name="Aasland R."/>
            <person name="Huzurbazar S."/>
            <person name="Westhof E."/>
            <person name="Delsuc F."/>
            <person name="Lehrach H."/>
            <person name="Reinhardt R."/>
            <person name="Weissenbach J."/>
            <person name="Roy S.W."/>
            <person name="Artiguenave F."/>
            <person name="Postlethwait J.H."/>
            <person name="Manak J.R."/>
            <person name="Thompson E.M."/>
            <person name="Jaillon O."/>
            <person name="Du Pasquier L."/>
            <person name="Boudinot P."/>
            <person name="Liberles D.A."/>
            <person name="Volff J.N."/>
            <person name="Philippe H."/>
            <person name="Lenhard B."/>
            <person name="Roest Crollius H."/>
            <person name="Wincker P."/>
            <person name="Chourrout D."/>
        </authorList>
    </citation>
    <scope>NUCLEOTIDE SEQUENCE [LARGE SCALE GENOMIC DNA]</scope>
</reference>
<dbReference type="InParanoid" id="E4XDU1"/>
<keyword evidence="3" id="KW-0677">Repeat</keyword>
<dbReference type="PANTHER" id="PTHR15722">
    <property type="entry name" value="IFT140/172-RELATED"/>
    <property type="match status" value="1"/>
</dbReference>
<evidence type="ECO:0000256" key="4">
    <source>
        <dbReference type="ARBA" id="ARBA00023069"/>
    </source>
</evidence>
<protein>
    <recommendedName>
        <fullName evidence="6">IF140/IFT172/WDR19 TPR domain-containing protein</fullName>
    </recommendedName>
</protein>
<dbReference type="GO" id="GO:0042073">
    <property type="term" value="P:intraciliary transport"/>
    <property type="evidence" value="ECO:0007669"/>
    <property type="project" value="TreeGrafter"/>
</dbReference>
<evidence type="ECO:0000256" key="5">
    <source>
        <dbReference type="ARBA" id="ARBA00023273"/>
    </source>
</evidence>
<keyword evidence="2" id="KW-0853">WD repeat</keyword>
<sequence>MSQNQNKEFFFNSTRINCFNFESKLQENLLSDASLFNQVATGLVKNEMFEVAGEMFEAVGHADRAMECFRRGHAYRRAVELARAHNPQDVTKLEAAWGDHLCSTKQYDAAINHFIEAGESHKAIEAAINAQQWVKAQHILEEVADDPSYAKYFKVIAEHFSKTQEVDKAAELMIKSGDERNAVTLLLDSGRWREAFIMASQTMTNTEVDRLFTSKADEMADQKKYDVAEELLLLCEKEDSAISMYKRLKKWDDMIRLVEQYHPDLVDKSYAAVGKALAEDNAYSQAEKYFIKGNDWKSTINMYRNSNMWEDAYRIARTHAGDIAEKQLAFLWAKSLGGESAVKLLNRLRRLSDVIDIAATNGAFDFAFELARASGETQKTLDVHEKVAMHHEDEGDFATAEVHFVKAKKHREAVLMYVHNKDWDSAERVANDSGDKNSLQDILIGQASQAFAKEDYQTAEAFLLRAEKPEIAVDLYRQSGNIRDAIRVATEYCANSQLLEELQQEYRDQGGRPLESLPPRVPSVATNAPSDLRSIVESATDWEKEQEYVQAISTYLKITPDMSSDKSQLEKYWTRALKLSEKFLPDKTAKISQHVASKLQEIGRYTSAAKILLSINDSKSAIKCLMEGNEWNKAKKVAKEMEPALLPHVEEQHRKFLKEKGNADELAGSDLQSALEMYKERGQWDKCLEKAKTHSVQLYHRYVAIYGAEMIKKGRNNKAIAVFAKYGTPLKDNVLNIYRHLAKESFEDKPDNNPAKEYVRWANLRQVLANVSKELQQIGSPAMGEFENMATIAHYLAMRAALKTINGTESLTAKISTTLLRYINIIPADRAFFDAGIDCRDAKRVDMALMFMNRFLDIVEAIESDDHNLDPEGFEDTEIPLEFRLPAQVCMSKVEVDEIRNWVLTMSIDQKTAATGLPRDSRGRFEGDVGHTGRACVITGYPVQAETMEFRKGRAANKSDYRVFYQMARKNATPELTETVQFLISWAGEPAS</sequence>
<evidence type="ECO:0000259" key="6">
    <source>
        <dbReference type="Pfam" id="PF24762"/>
    </source>
</evidence>
<evidence type="ECO:0000256" key="1">
    <source>
        <dbReference type="ARBA" id="ARBA00004138"/>
    </source>
</evidence>
<comment type="subcellular location">
    <subcellularLocation>
        <location evidence="1">Cell projection</location>
        <location evidence="1">Cilium</location>
    </subcellularLocation>
</comment>
<name>E4XDU1_OIKDI</name>
<dbReference type="GO" id="GO:0036064">
    <property type="term" value="C:ciliary basal body"/>
    <property type="evidence" value="ECO:0007669"/>
    <property type="project" value="TreeGrafter"/>
</dbReference>
<dbReference type="Pfam" id="PF24762">
    <property type="entry name" value="TPR_IF140-IFT172"/>
    <property type="match status" value="1"/>
</dbReference>
<evidence type="ECO:0000256" key="3">
    <source>
        <dbReference type="ARBA" id="ARBA00022737"/>
    </source>
</evidence>
<proteinExistence type="predicted"/>
<dbReference type="Gene3D" id="1.25.40.470">
    <property type="match status" value="3"/>
</dbReference>
<dbReference type="GO" id="GO:0030992">
    <property type="term" value="C:intraciliary transport particle B"/>
    <property type="evidence" value="ECO:0007669"/>
    <property type="project" value="TreeGrafter"/>
</dbReference>